<dbReference type="Proteomes" id="UP001314170">
    <property type="component" value="Unassembled WGS sequence"/>
</dbReference>
<dbReference type="AlphaFoldDB" id="A0AAV1SRH5"/>
<sequence>GSRFGGEEEKLDRLESGFQKRMRDRLSKVEKKIRFDAENKPKSSGFEREE</sequence>
<keyword evidence="2" id="KW-1185">Reference proteome</keyword>
<name>A0AAV1SRH5_9ROSI</name>
<dbReference type="EMBL" id="CAWUPB010001195">
    <property type="protein sequence ID" value="CAK7355242.1"/>
    <property type="molecule type" value="Genomic_DNA"/>
</dbReference>
<gene>
    <name evidence="1" type="ORF">DCAF_LOCUS25567</name>
</gene>
<organism evidence="1 2">
    <name type="scientific">Dovyalis caffra</name>
    <dbReference type="NCBI Taxonomy" id="77055"/>
    <lineage>
        <taxon>Eukaryota</taxon>
        <taxon>Viridiplantae</taxon>
        <taxon>Streptophyta</taxon>
        <taxon>Embryophyta</taxon>
        <taxon>Tracheophyta</taxon>
        <taxon>Spermatophyta</taxon>
        <taxon>Magnoliopsida</taxon>
        <taxon>eudicotyledons</taxon>
        <taxon>Gunneridae</taxon>
        <taxon>Pentapetalae</taxon>
        <taxon>rosids</taxon>
        <taxon>fabids</taxon>
        <taxon>Malpighiales</taxon>
        <taxon>Salicaceae</taxon>
        <taxon>Flacourtieae</taxon>
        <taxon>Dovyalis</taxon>
    </lineage>
</organism>
<accession>A0AAV1SRH5</accession>
<evidence type="ECO:0000313" key="1">
    <source>
        <dbReference type="EMBL" id="CAK7355242.1"/>
    </source>
</evidence>
<evidence type="ECO:0000313" key="2">
    <source>
        <dbReference type="Proteomes" id="UP001314170"/>
    </source>
</evidence>
<comment type="caution">
    <text evidence="1">The sequence shown here is derived from an EMBL/GenBank/DDBJ whole genome shotgun (WGS) entry which is preliminary data.</text>
</comment>
<protein>
    <submittedName>
        <fullName evidence="1">Uncharacterized protein</fullName>
    </submittedName>
</protein>
<reference evidence="1 2" key="1">
    <citation type="submission" date="2024-01" db="EMBL/GenBank/DDBJ databases">
        <authorList>
            <person name="Waweru B."/>
        </authorList>
    </citation>
    <scope>NUCLEOTIDE SEQUENCE [LARGE SCALE GENOMIC DNA]</scope>
</reference>
<proteinExistence type="predicted"/>
<feature type="non-terminal residue" evidence="1">
    <location>
        <position position="1"/>
    </location>
</feature>